<keyword evidence="3 7" id="KW-0997">Cell inner membrane</keyword>
<dbReference type="RefSeq" id="WP_080531209.1">
    <property type="nucleotide sequence ID" value="NZ_CBDDTQ010000005.1"/>
</dbReference>
<evidence type="ECO:0000256" key="8">
    <source>
        <dbReference type="SAM" id="Phobius"/>
    </source>
</evidence>
<feature type="transmembrane region" description="Helical" evidence="8">
    <location>
        <begin position="159"/>
        <end position="179"/>
    </location>
</feature>
<protein>
    <submittedName>
        <fullName evidence="10">TRAP transporter large permease subunit</fullName>
    </submittedName>
</protein>
<feature type="transmembrane region" description="Helical" evidence="8">
    <location>
        <begin position="557"/>
        <end position="578"/>
    </location>
</feature>
<sequence>MDKPTFTVANRSIKEWVSSLPTLIILLLTIFLSSGEIIHSQLLKIGENTWESYFLLRGAGMVQQPTCNPDPNIDQLTRETVRKRQQESADDPLADVLGTSEVNEDAIRQSLERSRENCRTRWERFQTIEERVTPGVIAFRTVEGGVAKIVSTLGDYKRLLLCLLVLICAATATLGRHHIALRPQRTVKDYLVSTTAQLIANALLLSSAFVYRMEEVAAMDSGVRVGHFYLHQFWIAGFAILTASSLYQLMSRPKDLESGGSWGKALLTIPLYSFMALTASAQFLSQGYYHGIAVYLGMMMEMSTLFLNLALYIWIGMMLKQTKLAHLVFDVLRPWKMSPELMAFVVLAVAAIPTAYTGASGIFVIAAGATIYNELIRAGARKQLALAATAMSGSMGVVLRPCLLVVIIAALNKSVTTAELFNSGIKIFILSLVLFFIYSQFARTSPARIAPFSEALPHSLKRLIPLLPYGIVVGTVLVFFSDVLNRHLDEFSAPIILPVMLLAVLFYEKLSRHFLHLFALALIPMLAISFMDTWNGYQALQSGEIPTGWTIVTLQNHLWGLFWRNVILGGFIVVHYLVAPRMKGNGDTDPHYAPEEGVSEKLEGSLRFSTNETTTHIGALLMLMALSVSTGGIIERSGLMEMLPEAFSSIWIAMTILVVTMVVIGMIMDPYGAVILVNATIAQVAFNNGIDPLHFWMITLVAFELGYLTPPVALNHLLTRQVVGDDEVESAKLHSGTFFRRYEKFLLPIAVMLTALLAVSYLPLMSEGLHQWLFHKIQVAM</sequence>
<gene>
    <name evidence="10" type="ORF">LZG35_04235</name>
</gene>
<feature type="transmembrane region" description="Helical" evidence="8">
    <location>
        <begin position="341"/>
        <end position="372"/>
    </location>
</feature>
<feature type="transmembrane region" description="Helical" evidence="8">
    <location>
        <begin position="292"/>
        <end position="315"/>
    </location>
</feature>
<dbReference type="PANTHER" id="PTHR33362:SF2">
    <property type="entry name" value="TRAP TRANSPORTER LARGE PERMEASE PROTEIN"/>
    <property type="match status" value="1"/>
</dbReference>
<feature type="transmembrane region" description="Helical" evidence="8">
    <location>
        <begin position="384"/>
        <end position="411"/>
    </location>
</feature>
<dbReference type="InterPro" id="IPR004681">
    <property type="entry name" value="TRAP_DctM"/>
</dbReference>
<evidence type="ECO:0000256" key="4">
    <source>
        <dbReference type="ARBA" id="ARBA00022692"/>
    </source>
</evidence>
<keyword evidence="11" id="KW-1185">Reference proteome</keyword>
<dbReference type="AlphaFoldDB" id="A0A9Q3W3U1"/>
<dbReference type="EMBL" id="JAJVKT010000004">
    <property type="protein sequence ID" value="MCE7507832.1"/>
    <property type="molecule type" value="Genomic_DNA"/>
</dbReference>
<keyword evidence="2" id="KW-1003">Cell membrane</keyword>
<proteinExistence type="predicted"/>
<feature type="transmembrane region" description="Helical" evidence="8">
    <location>
        <begin position="20"/>
        <end position="38"/>
    </location>
</feature>
<comment type="function">
    <text evidence="7">Part of the tripartite ATP-independent periplasmic (TRAP) transport system.</text>
</comment>
<dbReference type="Pfam" id="PF06808">
    <property type="entry name" value="DctM"/>
    <property type="match status" value="1"/>
</dbReference>
<accession>A0A9Q3W3U1</accession>
<evidence type="ECO:0000256" key="7">
    <source>
        <dbReference type="RuleBase" id="RU369079"/>
    </source>
</evidence>
<dbReference type="InterPro" id="IPR010656">
    <property type="entry name" value="DctM"/>
</dbReference>
<keyword evidence="6 8" id="KW-0472">Membrane</keyword>
<dbReference type="PANTHER" id="PTHR33362">
    <property type="entry name" value="SIALIC ACID TRAP TRANSPORTER PERMEASE PROTEIN SIAT-RELATED"/>
    <property type="match status" value="1"/>
</dbReference>
<dbReference type="Proteomes" id="UP001107961">
    <property type="component" value="Unassembled WGS sequence"/>
</dbReference>
<feature type="transmembrane region" description="Helical" evidence="8">
    <location>
        <begin position="191"/>
        <end position="211"/>
    </location>
</feature>
<reference evidence="10" key="1">
    <citation type="submission" date="2022-01" db="EMBL/GenBank/DDBJ databases">
        <authorList>
            <person name="Karlyshev A.V."/>
            <person name="Jaspars M."/>
        </authorList>
    </citation>
    <scope>NUCLEOTIDE SEQUENCE</scope>
    <source>
        <strain evidence="10">AGSA3-2</strain>
    </source>
</reference>
<feature type="transmembrane region" description="Helical" evidence="8">
    <location>
        <begin position="491"/>
        <end position="507"/>
    </location>
</feature>
<organism evidence="10 11">
    <name type="scientific">Alloalcanivorax xenomutans</name>
    <dbReference type="NCBI Taxonomy" id="1094342"/>
    <lineage>
        <taxon>Bacteria</taxon>
        <taxon>Pseudomonadati</taxon>
        <taxon>Pseudomonadota</taxon>
        <taxon>Gammaproteobacteria</taxon>
        <taxon>Oceanospirillales</taxon>
        <taxon>Alcanivoracaceae</taxon>
        <taxon>Alloalcanivorax</taxon>
    </lineage>
</organism>
<dbReference type="GO" id="GO:0005886">
    <property type="term" value="C:plasma membrane"/>
    <property type="evidence" value="ECO:0007669"/>
    <property type="project" value="UniProtKB-SubCell"/>
</dbReference>
<evidence type="ECO:0000256" key="2">
    <source>
        <dbReference type="ARBA" id="ARBA00022475"/>
    </source>
</evidence>
<evidence type="ECO:0000256" key="3">
    <source>
        <dbReference type="ARBA" id="ARBA00022519"/>
    </source>
</evidence>
<evidence type="ECO:0000313" key="11">
    <source>
        <dbReference type="Proteomes" id="UP001107961"/>
    </source>
</evidence>
<feature type="transmembrane region" description="Helical" evidence="8">
    <location>
        <begin position="232"/>
        <end position="250"/>
    </location>
</feature>
<keyword evidence="4 8" id="KW-0812">Transmembrane</keyword>
<feature type="transmembrane region" description="Helical" evidence="8">
    <location>
        <begin position="423"/>
        <end position="442"/>
    </location>
</feature>
<dbReference type="GO" id="GO:0022857">
    <property type="term" value="F:transmembrane transporter activity"/>
    <property type="evidence" value="ECO:0007669"/>
    <property type="project" value="UniProtKB-UniRule"/>
</dbReference>
<feature type="transmembrane region" description="Helical" evidence="8">
    <location>
        <begin position="262"/>
        <end position="280"/>
    </location>
</feature>
<name>A0A9Q3W3U1_9GAMM</name>
<comment type="caution">
    <text evidence="10">The sequence shown here is derived from an EMBL/GenBank/DDBJ whole genome shotgun (WGS) entry which is preliminary data.</text>
</comment>
<evidence type="ECO:0000256" key="6">
    <source>
        <dbReference type="ARBA" id="ARBA00023136"/>
    </source>
</evidence>
<feature type="transmembrane region" description="Helical" evidence="8">
    <location>
        <begin position="514"/>
        <end position="537"/>
    </location>
</feature>
<evidence type="ECO:0000313" key="10">
    <source>
        <dbReference type="EMBL" id="MCE7507832.1"/>
    </source>
</evidence>
<keyword evidence="7" id="KW-0813">Transport</keyword>
<feature type="transmembrane region" description="Helical" evidence="8">
    <location>
        <begin position="745"/>
        <end position="764"/>
    </location>
</feature>
<feature type="transmembrane region" description="Helical" evidence="8">
    <location>
        <begin position="646"/>
        <end position="668"/>
    </location>
</feature>
<comment type="subcellular location">
    <subcellularLocation>
        <location evidence="1 7">Cell inner membrane</location>
        <topology evidence="1 7">Multi-pass membrane protein</topology>
    </subcellularLocation>
</comment>
<evidence type="ECO:0000256" key="5">
    <source>
        <dbReference type="ARBA" id="ARBA00022989"/>
    </source>
</evidence>
<evidence type="ECO:0000256" key="1">
    <source>
        <dbReference type="ARBA" id="ARBA00004429"/>
    </source>
</evidence>
<keyword evidence="5 8" id="KW-1133">Transmembrane helix</keyword>
<feature type="domain" description="TRAP C4-dicarboxylate transport system permease DctM subunit" evidence="9">
    <location>
        <begin position="612"/>
        <end position="759"/>
    </location>
</feature>
<evidence type="ECO:0000259" key="9">
    <source>
        <dbReference type="Pfam" id="PF06808"/>
    </source>
</evidence>
<dbReference type="KEGG" id="axe:P40_13885"/>
<feature type="transmembrane region" description="Helical" evidence="8">
    <location>
        <begin position="463"/>
        <end position="485"/>
    </location>
</feature>